<dbReference type="EMBL" id="JXJT01000002">
    <property type="protein sequence ID" value="PCS04633.1"/>
    <property type="molecule type" value="Genomic_DNA"/>
</dbReference>
<evidence type="ECO:0000313" key="4">
    <source>
        <dbReference type="Proteomes" id="UP000185655"/>
    </source>
</evidence>
<reference evidence="3 4" key="2">
    <citation type="submission" date="2016-11" db="EMBL/GenBank/DDBJ databases">
        <authorList>
            <person name="Jaros S."/>
            <person name="Januszkiewicz K."/>
            <person name="Wedrychowicz H."/>
        </authorList>
    </citation>
    <scope>NUCLEOTIDE SEQUENCE [LARGE SCALE GENOMIC DNA]</scope>
    <source>
        <strain evidence="3 4">DSM 22330</strain>
    </source>
</reference>
<sequence>MKYKVIYPFIENGKKYWSGDTYANDDKKRIKALASTDNKICKVLIEKIDDTPKEKAEVETTKKVDGAPETSETKSEGKTK</sequence>
<dbReference type="Proteomes" id="UP000218979">
    <property type="component" value="Unassembled WGS sequence"/>
</dbReference>
<dbReference type="OrthoDB" id="9951777at2"/>
<accession>A0A1K2H664</accession>
<reference evidence="2 5" key="1">
    <citation type="submission" date="2014-12" db="EMBL/GenBank/DDBJ databases">
        <title>Draft genome sequences of 10 type strains of Lactococcus.</title>
        <authorList>
            <person name="Sun Z."/>
            <person name="Zhong Z."/>
            <person name="Liu W."/>
            <person name="Zhang W."/>
            <person name="Zhang H."/>
        </authorList>
    </citation>
    <scope>NUCLEOTIDE SEQUENCE [LARGE SCALE GENOMIC DNA]</scope>
    <source>
        <strain evidence="2 5">DSM 22330</strain>
    </source>
</reference>
<evidence type="ECO:0000313" key="5">
    <source>
        <dbReference type="Proteomes" id="UP000218979"/>
    </source>
</evidence>
<evidence type="ECO:0000313" key="3">
    <source>
        <dbReference type="EMBL" id="SFZ71796.1"/>
    </source>
</evidence>
<evidence type="ECO:0000256" key="1">
    <source>
        <dbReference type="SAM" id="MobiDB-lite"/>
    </source>
</evidence>
<dbReference type="EMBL" id="FPKS01000002">
    <property type="protein sequence ID" value="SFZ71796.1"/>
    <property type="molecule type" value="Genomic_DNA"/>
</dbReference>
<dbReference type="STRING" id="1122154.SAMN02746068_00491"/>
<keyword evidence="5" id="KW-1185">Reference proteome</keyword>
<gene>
    <name evidence="2" type="ORF">RR45_GL000948</name>
    <name evidence="3" type="ORF">SAMN02746068_00491</name>
</gene>
<protein>
    <submittedName>
        <fullName evidence="3">Uncharacterized protein</fullName>
    </submittedName>
</protein>
<evidence type="ECO:0000313" key="2">
    <source>
        <dbReference type="EMBL" id="PCS04633.1"/>
    </source>
</evidence>
<dbReference type="RefSeq" id="WP_031366603.1">
    <property type="nucleotide sequence ID" value="NZ_FPKS01000002.1"/>
</dbReference>
<organism evidence="3 4">
    <name type="scientific">Pseudolactococcus chungangensis CAU 28 = DSM 22330</name>
    <dbReference type="NCBI Taxonomy" id="1122154"/>
    <lineage>
        <taxon>Bacteria</taxon>
        <taxon>Bacillati</taxon>
        <taxon>Bacillota</taxon>
        <taxon>Bacilli</taxon>
        <taxon>Lactobacillales</taxon>
        <taxon>Streptococcaceae</taxon>
        <taxon>Pseudolactococcus</taxon>
    </lineage>
</organism>
<feature type="region of interest" description="Disordered" evidence="1">
    <location>
        <begin position="53"/>
        <end position="80"/>
    </location>
</feature>
<proteinExistence type="predicted"/>
<dbReference type="Proteomes" id="UP000185655">
    <property type="component" value="Unassembled WGS sequence"/>
</dbReference>
<dbReference type="AlphaFoldDB" id="A0A1K2H664"/>
<name>A0A1K2H664_9LACT</name>